<evidence type="ECO:0000313" key="4">
    <source>
        <dbReference type="Proteomes" id="UP000515498"/>
    </source>
</evidence>
<evidence type="ECO:0000313" key="3">
    <source>
        <dbReference type="EMBL" id="QNJ94144.1"/>
    </source>
</evidence>
<organism evidence="3 4">
    <name type="scientific">Mycolicibacterium fluoranthenivorans</name>
    <dbReference type="NCBI Taxonomy" id="258505"/>
    <lineage>
        <taxon>Bacteria</taxon>
        <taxon>Bacillati</taxon>
        <taxon>Actinomycetota</taxon>
        <taxon>Actinomycetes</taxon>
        <taxon>Mycobacteriales</taxon>
        <taxon>Mycobacteriaceae</taxon>
        <taxon>Mycolicibacterium</taxon>
    </lineage>
</organism>
<dbReference type="RefSeq" id="WP_187098070.1">
    <property type="nucleotide sequence ID" value="NZ_CP059894.1"/>
</dbReference>
<sequence>MPTLTTRLSLPTAILVAAGAVAFTPVVAPPPALTAAAPTGAHSVVMPEFQLTASVAEILELPILKQYIKNQITDLAVFGVGWAKAGEGLGKSIRALPEAIVTVTKQLLAGDLLGALTTIEKGIVTTVTLVGGPLLASRIERNQRTLAVEEAMQAALPAALIGLGTGIFAGFDDVARSVIIAGQNLVDSLLPINIGNVINALVDGVKLIAQGIGEGADKITDGIVFFQQTIAEALKAQPSGVPGASTALTSASALSVTSVPNTADKTVVTLKTATSPVVEDKGDEATGTATTGTVSTGTLATPTASATPTATATPSASATPSMSATPTPKPTEDVTKTGNKFGPGSTVEDNPGSTGTTGSTSTPTTGTPGTTTTTTTTTDTTTSGGTTADTTGPDSKTETADNAGAAAA</sequence>
<evidence type="ECO:0000256" key="2">
    <source>
        <dbReference type="SAM" id="SignalP"/>
    </source>
</evidence>
<evidence type="ECO:0000256" key="1">
    <source>
        <dbReference type="SAM" id="MobiDB-lite"/>
    </source>
</evidence>
<gene>
    <name evidence="3" type="ORF">HZU40_07650</name>
</gene>
<feature type="compositionally biased region" description="Low complexity" evidence="1">
    <location>
        <begin position="352"/>
        <end position="408"/>
    </location>
</feature>
<feature type="region of interest" description="Disordered" evidence="1">
    <location>
        <begin position="279"/>
        <end position="408"/>
    </location>
</feature>
<feature type="chain" id="PRO_5039452907" description="PE-PGRS family protein" evidence="2">
    <location>
        <begin position="29"/>
        <end position="408"/>
    </location>
</feature>
<evidence type="ECO:0008006" key="5">
    <source>
        <dbReference type="Google" id="ProtNLM"/>
    </source>
</evidence>
<name>A0A7G8PIH8_9MYCO</name>
<feature type="compositionally biased region" description="Low complexity" evidence="1">
    <location>
        <begin position="285"/>
        <end position="326"/>
    </location>
</feature>
<dbReference type="Proteomes" id="UP000515498">
    <property type="component" value="Chromosome"/>
</dbReference>
<keyword evidence="2" id="KW-0732">Signal</keyword>
<accession>A0A7G8PIH8</accession>
<dbReference type="AlphaFoldDB" id="A0A7G8PIH8"/>
<reference evidence="3 4" key="1">
    <citation type="submission" date="2020-07" db="EMBL/GenBank/DDBJ databases">
        <title>Draft genome sequence of four isobutane-metabolizing strains capable of cometabolically degrading diverse ether contaminants.</title>
        <authorList>
            <person name="Chen W."/>
            <person name="Faulkner N."/>
            <person name="Smith C."/>
            <person name="Hyman M."/>
        </authorList>
    </citation>
    <scope>NUCLEOTIDE SEQUENCE [LARGE SCALE GENOMIC DNA]</scope>
    <source>
        <strain evidence="3 4">2A</strain>
    </source>
</reference>
<feature type="signal peptide" evidence="2">
    <location>
        <begin position="1"/>
        <end position="28"/>
    </location>
</feature>
<protein>
    <recommendedName>
        <fullName evidence="5">PE-PGRS family protein</fullName>
    </recommendedName>
</protein>
<proteinExistence type="predicted"/>
<dbReference type="EMBL" id="CP059894">
    <property type="protein sequence ID" value="QNJ94144.1"/>
    <property type="molecule type" value="Genomic_DNA"/>
</dbReference>
<dbReference type="KEGG" id="mflu:HZU40_07650"/>